<dbReference type="AlphaFoldDB" id="A0A0A9E911"/>
<evidence type="ECO:0000313" key="2">
    <source>
        <dbReference type="EMBL" id="JAD97234.1"/>
    </source>
</evidence>
<reference evidence="2" key="1">
    <citation type="submission" date="2014-09" db="EMBL/GenBank/DDBJ databases">
        <authorList>
            <person name="Magalhaes I.L.F."/>
            <person name="Oliveira U."/>
            <person name="Santos F.R."/>
            <person name="Vidigal T.H.D.A."/>
            <person name="Brescovit A.D."/>
            <person name="Santos A.J."/>
        </authorList>
    </citation>
    <scope>NUCLEOTIDE SEQUENCE</scope>
    <source>
        <tissue evidence="2">Shoot tissue taken approximately 20 cm above the soil surface</tissue>
    </source>
</reference>
<sequence length="121" mass="13111">MRRRSLHRRHHSHDPANPRTPSRSPYSSSPAALAPLSRASSPPPRRHSPPPSLVRRAFTGGLPTADLHIPCPSSIVPNNSAILGPRSAARPPQERSSRSSFRCVSTGGHTNSDLLLRPLLL</sequence>
<dbReference type="EMBL" id="GBRH01200661">
    <property type="protein sequence ID" value="JAD97234.1"/>
    <property type="molecule type" value="Transcribed_RNA"/>
</dbReference>
<proteinExistence type="predicted"/>
<protein>
    <submittedName>
        <fullName evidence="2">Uncharacterized protein</fullName>
    </submittedName>
</protein>
<feature type="compositionally biased region" description="Polar residues" evidence="1">
    <location>
        <begin position="98"/>
        <end position="108"/>
    </location>
</feature>
<feature type="region of interest" description="Disordered" evidence="1">
    <location>
        <begin position="78"/>
        <end position="108"/>
    </location>
</feature>
<organism evidence="2">
    <name type="scientific">Arundo donax</name>
    <name type="common">Giant reed</name>
    <name type="synonym">Donax arundinaceus</name>
    <dbReference type="NCBI Taxonomy" id="35708"/>
    <lineage>
        <taxon>Eukaryota</taxon>
        <taxon>Viridiplantae</taxon>
        <taxon>Streptophyta</taxon>
        <taxon>Embryophyta</taxon>
        <taxon>Tracheophyta</taxon>
        <taxon>Spermatophyta</taxon>
        <taxon>Magnoliopsida</taxon>
        <taxon>Liliopsida</taxon>
        <taxon>Poales</taxon>
        <taxon>Poaceae</taxon>
        <taxon>PACMAD clade</taxon>
        <taxon>Arundinoideae</taxon>
        <taxon>Arundineae</taxon>
        <taxon>Arundo</taxon>
    </lineage>
</organism>
<evidence type="ECO:0000256" key="1">
    <source>
        <dbReference type="SAM" id="MobiDB-lite"/>
    </source>
</evidence>
<feature type="compositionally biased region" description="Basic residues" evidence="1">
    <location>
        <begin position="1"/>
        <end position="12"/>
    </location>
</feature>
<feature type="compositionally biased region" description="Low complexity" evidence="1">
    <location>
        <begin position="19"/>
        <end position="40"/>
    </location>
</feature>
<reference evidence="2" key="2">
    <citation type="journal article" date="2015" name="Data Brief">
        <title>Shoot transcriptome of the giant reed, Arundo donax.</title>
        <authorList>
            <person name="Barrero R.A."/>
            <person name="Guerrero F.D."/>
            <person name="Moolhuijzen P."/>
            <person name="Goolsby J.A."/>
            <person name="Tidwell J."/>
            <person name="Bellgard S.E."/>
            <person name="Bellgard M.I."/>
        </authorList>
    </citation>
    <scope>NUCLEOTIDE SEQUENCE</scope>
    <source>
        <tissue evidence="2">Shoot tissue taken approximately 20 cm above the soil surface</tissue>
    </source>
</reference>
<name>A0A0A9E911_ARUDO</name>
<feature type="region of interest" description="Disordered" evidence="1">
    <location>
        <begin position="1"/>
        <end position="65"/>
    </location>
</feature>
<accession>A0A0A9E911</accession>